<dbReference type="EMBL" id="CP072385">
    <property type="protein sequence ID" value="QUC11979.1"/>
    <property type="molecule type" value="Genomic_DNA"/>
</dbReference>
<gene>
    <name evidence="3" type="ORF">J5A53_04615</name>
</gene>
<reference evidence="3" key="1">
    <citation type="submission" date="2021-03" db="EMBL/GenBank/DDBJ databases">
        <title>Human Oral Microbial Genomes.</title>
        <authorList>
            <person name="Johnston C.D."/>
            <person name="Chen T."/>
            <person name="Dewhirst F.E."/>
        </authorList>
    </citation>
    <scope>NUCLEOTIDE SEQUENCE</scope>
    <source>
        <strain evidence="3">F0714</strain>
    </source>
</reference>
<protein>
    <recommendedName>
        <fullName evidence="2">Novel toxin 15 domain-containing protein</fullName>
    </recommendedName>
</protein>
<evidence type="ECO:0000313" key="3">
    <source>
        <dbReference type="EMBL" id="QUC11979.1"/>
    </source>
</evidence>
<sequence>MTDPHTQTQIPGQEPVRAVAAPKTTATSVIYGTGPGLVATDGFHPTPTDDGRQVLVWFTPTPQERQLIAAARWGEPLPGAQTNHTTPPPVLPHDETEPVRVVYHTGRSGTEASQHPAEFARQLSRQYEALSYLTVDEYLKGRNLYNTQKRAPNSSAIETDRDNLQDAIVDRLVDEYRFDPNEAEEKAVEAVQALAALHEPDQSLRGTHQLATGEIVWGNSSVNSSIGGQHKAGLTRLDEKARDAQVAGKGHHYLNVRVVLCDNSRLASRIRRGKTKIVFDPEEHKKQVSHHTRADLDTLAEEIRNKYPHLSHDPPQPTTTPTQPDNTDRISQVKNILAAAFPEPATPTKPHTTLTRPHSQPTRNRARNHPQNQIER</sequence>
<proteinExistence type="predicted"/>
<dbReference type="Proteomes" id="UP000677180">
    <property type="component" value="Chromosome"/>
</dbReference>
<feature type="compositionally biased region" description="Polar residues" evidence="1">
    <location>
        <begin position="349"/>
        <end position="376"/>
    </location>
</feature>
<name>A0AB37HWP8_9ACTN</name>
<evidence type="ECO:0000313" key="4">
    <source>
        <dbReference type="Proteomes" id="UP000677180"/>
    </source>
</evidence>
<feature type="region of interest" description="Disordered" evidence="1">
    <location>
        <begin position="307"/>
        <end position="376"/>
    </location>
</feature>
<feature type="domain" description="Novel toxin 15" evidence="2">
    <location>
        <begin position="117"/>
        <end position="258"/>
    </location>
</feature>
<dbReference type="AlphaFoldDB" id="A0AB37HWP8"/>
<dbReference type="InterPro" id="IPR028949">
    <property type="entry name" value="Ntox15"/>
</dbReference>
<dbReference type="Pfam" id="PF15604">
    <property type="entry name" value="Ntox15"/>
    <property type="match status" value="1"/>
</dbReference>
<organism evidence="3 4">
    <name type="scientific">Arachnia propionica</name>
    <dbReference type="NCBI Taxonomy" id="1750"/>
    <lineage>
        <taxon>Bacteria</taxon>
        <taxon>Bacillati</taxon>
        <taxon>Actinomycetota</taxon>
        <taxon>Actinomycetes</taxon>
        <taxon>Propionibacteriales</taxon>
        <taxon>Propionibacteriaceae</taxon>
        <taxon>Arachnia</taxon>
    </lineage>
</organism>
<dbReference type="RefSeq" id="WP_014847241.1">
    <property type="nucleotide sequence ID" value="NZ_CP040007.1"/>
</dbReference>
<evidence type="ECO:0000259" key="2">
    <source>
        <dbReference type="Pfam" id="PF15604"/>
    </source>
</evidence>
<accession>A0AB37HWP8</accession>
<evidence type="ECO:0000256" key="1">
    <source>
        <dbReference type="SAM" id="MobiDB-lite"/>
    </source>
</evidence>